<gene>
    <name evidence="9" type="ORF">FHS56_001224</name>
</gene>
<feature type="transmembrane region" description="Helical" evidence="6">
    <location>
        <begin position="331"/>
        <end position="350"/>
    </location>
</feature>
<evidence type="ECO:0000259" key="7">
    <source>
        <dbReference type="Pfam" id="PF03772"/>
    </source>
</evidence>
<dbReference type="RefSeq" id="WP_166918985.1">
    <property type="nucleotide sequence ID" value="NZ_JAASRN010000002.1"/>
</dbReference>
<evidence type="ECO:0000256" key="4">
    <source>
        <dbReference type="ARBA" id="ARBA00022989"/>
    </source>
</evidence>
<proteinExistence type="predicted"/>
<dbReference type="PANTHER" id="PTHR30619">
    <property type="entry name" value="DNA INTERNALIZATION/COMPETENCE PROTEIN COMEC/REC2"/>
    <property type="match status" value="1"/>
</dbReference>
<feature type="transmembrane region" description="Helical" evidence="6">
    <location>
        <begin position="427"/>
        <end position="451"/>
    </location>
</feature>
<dbReference type="EMBL" id="JAASRN010000002">
    <property type="protein sequence ID" value="NIK73711.1"/>
    <property type="molecule type" value="Genomic_DNA"/>
</dbReference>
<feature type="transmembrane region" description="Helical" evidence="6">
    <location>
        <begin position="53"/>
        <end position="72"/>
    </location>
</feature>
<comment type="caution">
    <text evidence="9">The sequence shown here is derived from an EMBL/GenBank/DDBJ whole genome shotgun (WGS) entry which is preliminary data.</text>
</comment>
<evidence type="ECO:0000313" key="10">
    <source>
        <dbReference type="Proteomes" id="UP000537126"/>
    </source>
</evidence>
<dbReference type="Proteomes" id="UP000537126">
    <property type="component" value="Unassembled WGS sequence"/>
</dbReference>
<feature type="transmembrane region" description="Helical" evidence="6">
    <location>
        <begin position="255"/>
        <end position="275"/>
    </location>
</feature>
<comment type="subcellular location">
    <subcellularLocation>
        <location evidence="1">Cell membrane</location>
        <topology evidence="1">Multi-pass membrane protein</topology>
    </subcellularLocation>
</comment>
<evidence type="ECO:0000313" key="9">
    <source>
        <dbReference type="EMBL" id="NIK73711.1"/>
    </source>
</evidence>
<feature type="transmembrane region" description="Helical" evidence="6">
    <location>
        <begin position="356"/>
        <end position="373"/>
    </location>
</feature>
<keyword evidence="10" id="KW-1185">Reference proteome</keyword>
<accession>A0A846MQK6</accession>
<name>A0A846MQK6_9BACT</name>
<dbReference type="AlphaFoldDB" id="A0A846MQK6"/>
<evidence type="ECO:0000256" key="6">
    <source>
        <dbReference type="SAM" id="Phobius"/>
    </source>
</evidence>
<dbReference type="InterPro" id="IPR004477">
    <property type="entry name" value="ComEC_N"/>
</dbReference>
<feature type="transmembrane region" description="Helical" evidence="6">
    <location>
        <begin position="385"/>
        <end position="407"/>
    </location>
</feature>
<dbReference type="InterPro" id="IPR052159">
    <property type="entry name" value="Competence_DNA_uptake"/>
</dbReference>
<evidence type="ECO:0000256" key="1">
    <source>
        <dbReference type="ARBA" id="ARBA00004651"/>
    </source>
</evidence>
<sequence length="658" mass="75022">MRLILPVIIGIVLARVSGAAVPPVLCFVAALMLLSLALLLYAQRRRRIWHDKLLTILFYLFVVLCAVSRYSLVHQEKEAMWLYERCQGQLLAWVAEIDAPPVQKQRYIEAEVRLLVYRDTEGIWRQLKRGCRVLLRIQDSLRVHIGDRLLLKTQLATFAPPSEPDGFDYRLYMHNQNIYLSSWAKAGSYVRLERSAHLWQGIRRGIALWQEHLKRGLSQAGLKQSAGVLLALSLGDKSLLQQDTKQLYADTGASHVLAVSGLHVGILFLLMQWLWQPARRPALRWAFLLTTLPLLWGYALLTGASPSVLRASLMFSLFSLASCMNRTTNAYNTLALSAFLLLLLNPMLLFHLSFQLSYMAVLGILFFYPRLSGLWQPRFTFLRKVYELLCVSVAAQLTTLPLTLLYFRQLPLASLPSSLLVVPPAPFLLLASFVLALLILLHAPTGLTTLLSKTLLSIQGFIETALEVLREALPPVAMPYWNTVDSLIVCGLLLLLVLYLTKEMPFRPFVACSAIVLVLGSTYNIYKQYALHKEARMYVWYNARHKHCEVWLVKGREVWRSEPLCCNRRAWRISWKERSVCVVNAPIDTTNLWTKAPDILVWNSHRTIPSRYVQASQLFLLGPSASKWQEKMLQQASKKLYDLRKLGVWSISENSPIE</sequence>
<dbReference type="GO" id="GO:0005886">
    <property type="term" value="C:plasma membrane"/>
    <property type="evidence" value="ECO:0007669"/>
    <property type="project" value="UniProtKB-SubCell"/>
</dbReference>
<keyword evidence="2" id="KW-1003">Cell membrane</keyword>
<dbReference type="NCBIfam" id="TIGR00360">
    <property type="entry name" value="ComEC_N-term"/>
    <property type="match status" value="1"/>
</dbReference>
<feature type="domain" description="ComEC/Rec2-related protein" evidence="7">
    <location>
        <begin position="232"/>
        <end position="501"/>
    </location>
</feature>
<protein>
    <submittedName>
        <fullName evidence="9">Competence protein ComEC</fullName>
    </submittedName>
</protein>
<evidence type="ECO:0000256" key="3">
    <source>
        <dbReference type="ARBA" id="ARBA00022692"/>
    </source>
</evidence>
<dbReference type="InterPro" id="IPR025405">
    <property type="entry name" value="DUF4131"/>
</dbReference>
<keyword evidence="5 6" id="KW-0472">Membrane</keyword>
<dbReference type="Pfam" id="PF03772">
    <property type="entry name" value="Competence"/>
    <property type="match status" value="1"/>
</dbReference>
<keyword evidence="4 6" id="KW-1133">Transmembrane helix</keyword>
<feature type="domain" description="DUF4131" evidence="8">
    <location>
        <begin position="24"/>
        <end position="187"/>
    </location>
</feature>
<feature type="transmembrane region" description="Helical" evidence="6">
    <location>
        <begin position="480"/>
        <end position="500"/>
    </location>
</feature>
<keyword evidence="3 6" id="KW-0812">Transmembrane</keyword>
<reference evidence="9 10" key="1">
    <citation type="submission" date="2020-03" db="EMBL/GenBank/DDBJ databases">
        <title>Genomic Encyclopedia of Type Strains, Phase IV (KMG-IV): sequencing the most valuable type-strain genomes for metagenomic binning, comparative biology and taxonomic classification.</title>
        <authorList>
            <person name="Goeker M."/>
        </authorList>
    </citation>
    <scope>NUCLEOTIDE SEQUENCE [LARGE SCALE GENOMIC DNA]</scope>
    <source>
        <strain evidence="9 10">DSM 5718</strain>
    </source>
</reference>
<evidence type="ECO:0000256" key="2">
    <source>
        <dbReference type="ARBA" id="ARBA00022475"/>
    </source>
</evidence>
<feature type="transmembrane region" description="Helical" evidence="6">
    <location>
        <begin position="506"/>
        <end position="526"/>
    </location>
</feature>
<evidence type="ECO:0000256" key="5">
    <source>
        <dbReference type="ARBA" id="ARBA00023136"/>
    </source>
</evidence>
<evidence type="ECO:0000259" key="8">
    <source>
        <dbReference type="Pfam" id="PF13567"/>
    </source>
</evidence>
<organism evidence="9 10">
    <name type="scientific">Thermonema lapsum</name>
    <dbReference type="NCBI Taxonomy" id="28195"/>
    <lineage>
        <taxon>Bacteria</taxon>
        <taxon>Pseudomonadati</taxon>
        <taxon>Bacteroidota</taxon>
        <taxon>Cytophagia</taxon>
        <taxon>Cytophagales</taxon>
        <taxon>Thermonemataceae</taxon>
        <taxon>Thermonema</taxon>
    </lineage>
</organism>
<dbReference type="PANTHER" id="PTHR30619:SF1">
    <property type="entry name" value="RECOMBINATION PROTEIN 2"/>
    <property type="match status" value="1"/>
</dbReference>
<dbReference type="Pfam" id="PF13567">
    <property type="entry name" value="DUF4131"/>
    <property type="match status" value="1"/>
</dbReference>
<feature type="transmembrane region" description="Helical" evidence="6">
    <location>
        <begin position="282"/>
        <end position="301"/>
    </location>
</feature>